<feature type="domain" description="Helix-turn-helix" evidence="1">
    <location>
        <begin position="12"/>
        <end position="58"/>
    </location>
</feature>
<reference evidence="2 3" key="1">
    <citation type="submission" date="2019-08" db="EMBL/GenBank/DDBJ databases">
        <authorList>
            <person name="Luo N."/>
        </authorList>
    </citation>
    <scope>NUCLEOTIDE SEQUENCE [LARGE SCALE GENOMIC DNA]</scope>
    <source>
        <strain evidence="2 3">NCIMB 9442</strain>
    </source>
</reference>
<dbReference type="InterPro" id="IPR041657">
    <property type="entry name" value="HTH_17"/>
</dbReference>
<organism evidence="2 3">
    <name type="scientific">Nitratidesulfovibrio oxamicus</name>
    <dbReference type="NCBI Taxonomy" id="32016"/>
    <lineage>
        <taxon>Bacteria</taxon>
        <taxon>Pseudomonadati</taxon>
        <taxon>Thermodesulfobacteriota</taxon>
        <taxon>Desulfovibrionia</taxon>
        <taxon>Desulfovibrionales</taxon>
        <taxon>Desulfovibrionaceae</taxon>
        <taxon>Nitratidesulfovibrio</taxon>
    </lineage>
</organism>
<dbReference type="EMBL" id="VRYY01000322">
    <property type="protein sequence ID" value="MBG3877565.1"/>
    <property type="molecule type" value="Genomic_DNA"/>
</dbReference>
<evidence type="ECO:0000259" key="1">
    <source>
        <dbReference type="Pfam" id="PF12728"/>
    </source>
</evidence>
<protein>
    <submittedName>
        <fullName evidence="2">Helix-turn-helix domain-containing protein</fullName>
    </submittedName>
</protein>
<comment type="caution">
    <text evidence="2">The sequence shown here is derived from an EMBL/GenBank/DDBJ whole genome shotgun (WGS) entry which is preliminary data.</text>
</comment>
<gene>
    <name evidence="2" type="ORF">FVW20_11200</name>
</gene>
<dbReference type="Proteomes" id="UP001194469">
    <property type="component" value="Unassembled WGS sequence"/>
</dbReference>
<evidence type="ECO:0000313" key="3">
    <source>
        <dbReference type="Proteomes" id="UP001194469"/>
    </source>
</evidence>
<keyword evidence="3" id="KW-1185">Reference proteome</keyword>
<accession>A0ABS0J601</accession>
<dbReference type="RefSeq" id="WP_196609646.1">
    <property type="nucleotide sequence ID" value="NZ_VRYY01000322.1"/>
</dbReference>
<name>A0ABS0J601_9BACT</name>
<proteinExistence type="predicted"/>
<sequence length="76" mass="8391">MITTTERTLNWRQTCALLGCSRSQFYNLINSGDLPSHRNGRVKGIRVREADALAFMARGGTEGAEVVASNSRQNHV</sequence>
<evidence type="ECO:0000313" key="2">
    <source>
        <dbReference type="EMBL" id="MBG3877565.1"/>
    </source>
</evidence>
<dbReference type="Pfam" id="PF12728">
    <property type="entry name" value="HTH_17"/>
    <property type="match status" value="1"/>
</dbReference>